<feature type="signal peptide" evidence="4">
    <location>
        <begin position="1"/>
        <end position="26"/>
    </location>
</feature>
<dbReference type="Gene3D" id="3.40.50.1110">
    <property type="entry name" value="SGNH hydrolase"/>
    <property type="match status" value="1"/>
</dbReference>
<dbReference type="SUPFAM" id="SSF52266">
    <property type="entry name" value="SGNH hydrolase"/>
    <property type="match status" value="1"/>
</dbReference>
<evidence type="ECO:0000256" key="2">
    <source>
        <dbReference type="PIRSR" id="PIRSR637460-2"/>
    </source>
</evidence>
<dbReference type="AlphaFoldDB" id="A0A495IHU1"/>
<dbReference type="CDD" id="cd01823">
    <property type="entry name" value="SEST_like"/>
    <property type="match status" value="1"/>
</dbReference>
<feature type="disulfide bond" evidence="2">
    <location>
        <begin position="77"/>
        <end position="101"/>
    </location>
</feature>
<dbReference type="GO" id="GO:0004806">
    <property type="term" value="F:triacylglycerol lipase activity"/>
    <property type="evidence" value="ECO:0007669"/>
    <property type="project" value="TreeGrafter"/>
</dbReference>
<evidence type="ECO:0000256" key="3">
    <source>
        <dbReference type="SAM" id="Phobius"/>
    </source>
</evidence>
<keyword evidence="3" id="KW-0472">Membrane</keyword>
<dbReference type="InterPro" id="IPR013830">
    <property type="entry name" value="SGNH_hydro"/>
</dbReference>
<accession>A0A495IHU1</accession>
<evidence type="ECO:0000313" key="6">
    <source>
        <dbReference type="EMBL" id="RKR74685.1"/>
    </source>
</evidence>
<keyword evidence="4" id="KW-0732">Signal</keyword>
<keyword evidence="3" id="KW-0812">Transmembrane</keyword>
<evidence type="ECO:0000256" key="4">
    <source>
        <dbReference type="SAM" id="SignalP"/>
    </source>
</evidence>
<feature type="disulfide bond" evidence="2">
    <location>
        <begin position="149"/>
        <end position="168"/>
    </location>
</feature>
<dbReference type="InterPro" id="IPR037460">
    <property type="entry name" value="SEST-like"/>
</dbReference>
<dbReference type="Proteomes" id="UP000280008">
    <property type="component" value="Unassembled WGS sequence"/>
</dbReference>
<keyword evidence="3" id="KW-1133">Transmembrane helix</keyword>
<gene>
    <name evidence="6" type="ORF">C8E83_1812</name>
</gene>
<dbReference type="PANTHER" id="PTHR37981:SF1">
    <property type="entry name" value="SGNH HYDROLASE-TYPE ESTERASE DOMAIN-CONTAINING PROTEIN"/>
    <property type="match status" value="1"/>
</dbReference>
<keyword evidence="7" id="KW-1185">Reference proteome</keyword>
<dbReference type="GO" id="GO:0019433">
    <property type="term" value="P:triglyceride catabolic process"/>
    <property type="evidence" value="ECO:0007669"/>
    <property type="project" value="TreeGrafter"/>
</dbReference>
<protein>
    <submittedName>
        <fullName evidence="6">GDSL-like lipase/acylhydrolase family protein</fullName>
    </submittedName>
</protein>
<feature type="transmembrane region" description="Helical" evidence="3">
    <location>
        <begin position="366"/>
        <end position="387"/>
    </location>
</feature>
<dbReference type="PANTHER" id="PTHR37981">
    <property type="entry name" value="LIPASE 2"/>
    <property type="match status" value="1"/>
</dbReference>
<organism evidence="6 7">
    <name type="scientific">Frondihabitans australicus</name>
    <dbReference type="NCBI Taxonomy" id="386892"/>
    <lineage>
        <taxon>Bacteria</taxon>
        <taxon>Bacillati</taxon>
        <taxon>Actinomycetota</taxon>
        <taxon>Actinomycetes</taxon>
        <taxon>Micrococcales</taxon>
        <taxon>Microbacteriaceae</taxon>
        <taxon>Frondihabitans</taxon>
    </lineage>
</organism>
<proteinExistence type="predicted"/>
<dbReference type="OrthoDB" id="5503950at2"/>
<feature type="domain" description="SGNH hydrolase-type esterase" evidence="5">
    <location>
        <begin position="55"/>
        <end position="326"/>
    </location>
</feature>
<dbReference type="InterPro" id="IPR036514">
    <property type="entry name" value="SGNH_hydro_sf"/>
</dbReference>
<sequence>MLGRSTLRAAGAAILLALGISSSIGAAAPAAAAPATAATTTASPTPTTTGLAYVALGDSYAAGYGLSHLTKQPVAACDQSGLDYPHRIAAALGLRLTDVTCAGATTANVIDTKQNGAAPQIDALSARTRLVTISIGGNDSGLFSTAQSCIALSKNGPIFGASSSTTTCKSEFVTKGHDALTSAIETKTAKGLAATFRAIKHRAPNAAVVVIGYPAVFPDRANTPKSGCYRPLVDSESLADGFPKDAFPFTATDVAYLHGVQVVLDRVTAEQAAKAGVTYVSTLAGSEAHSGCATTGSYISGISLTASEYFKSISLQTGALHPNSRGVAYLTSQATPAVEKALTPTASPTPTASAGSHQGAGAGFRGLVWIVALAALVAAFVVLLAVFRRRRAARTDTGGSDIGDSDAGA</sequence>
<evidence type="ECO:0000313" key="7">
    <source>
        <dbReference type="Proteomes" id="UP000280008"/>
    </source>
</evidence>
<reference evidence="6 7" key="1">
    <citation type="submission" date="2018-10" db="EMBL/GenBank/DDBJ databases">
        <title>Sequencing the genomes of 1000 actinobacteria strains.</title>
        <authorList>
            <person name="Klenk H.-P."/>
        </authorList>
    </citation>
    <scope>NUCLEOTIDE SEQUENCE [LARGE SCALE GENOMIC DNA]</scope>
    <source>
        <strain evidence="6 7">DSM 17894</strain>
    </source>
</reference>
<feature type="active site" description="Nucleophile" evidence="1">
    <location>
        <position position="59"/>
    </location>
</feature>
<evidence type="ECO:0000256" key="1">
    <source>
        <dbReference type="PIRSR" id="PIRSR637460-1"/>
    </source>
</evidence>
<comment type="caution">
    <text evidence="6">The sequence shown here is derived from an EMBL/GenBank/DDBJ whole genome shotgun (WGS) entry which is preliminary data.</text>
</comment>
<feature type="active site" evidence="1">
    <location>
        <position position="321"/>
    </location>
</feature>
<dbReference type="RefSeq" id="WP_121369522.1">
    <property type="nucleotide sequence ID" value="NZ_RBKS01000001.1"/>
</dbReference>
<evidence type="ECO:0000259" key="5">
    <source>
        <dbReference type="Pfam" id="PF13472"/>
    </source>
</evidence>
<dbReference type="EMBL" id="RBKS01000001">
    <property type="protein sequence ID" value="RKR74685.1"/>
    <property type="molecule type" value="Genomic_DNA"/>
</dbReference>
<dbReference type="Pfam" id="PF13472">
    <property type="entry name" value="Lipase_GDSL_2"/>
    <property type="match status" value="1"/>
</dbReference>
<keyword evidence="2" id="KW-1015">Disulfide bond</keyword>
<feature type="chain" id="PRO_5039715080" evidence="4">
    <location>
        <begin position="27"/>
        <end position="409"/>
    </location>
</feature>
<keyword evidence="6" id="KW-0378">Hydrolase</keyword>
<name>A0A495IHU1_9MICO</name>